<feature type="region of interest" description="Disordered" evidence="1">
    <location>
        <begin position="154"/>
        <end position="179"/>
    </location>
</feature>
<dbReference type="GO" id="GO:0004519">
    <property type="term" value="F:endonuclease activity"/>
    <property type="evidence" value="ECO:0007669"/>
    <property type="project" value="InterPro"/>
</dbReference>
<keyword evidence="4" id="KW-0548">Nucleotidyltransferase</keyword>
<dbReference type="CDD" id="cd00085">
    <property type="entry name" value="HNHc"/>
    <property type="match status" value="1"/>
</dbReference>
<dbReference type="GO" id="GO:0003676">
    <property type="term" value="F:nucleic acid binding"/>
    <property type="evidence" value="ECO:0007669"/>
    <property type="project" value="InterPro"/>
</dbReference>
<dbReference type="Pfam" id="PF00078">
    <property type="entry name" value="RVT_1"/>
    <property type="match status" value="1"/>
</dbReference>
<sequence>MLHNQLYNAIITAHAILMIFFMVMPALIGGFFRRGQFMVVCSHTQTLASSITGSDNGSRLNAAVKSNEAWMWGSTKWEKDRSSYKYLSTLPSRVVKVSWAKANLWSKDGSAIIDLLLPRFAGGSKFSMMRNKIVGSLSLWTCLIEHTVTVNDLLDNPGNSTPSQPLTKHGNPGKMKSNSFSDEIVSQTYHTPKQLSGDGSRDGGKITDQANVRGNALNIRMGTKTYESRLKASFNGVLLNSVCLNGAVHNSFAARRKVQDLLGVRQFSSSDTSTNLTRREEVEIKQRELVQLAKLKGAYDKEVLDRQVLLVRSRLFREFAAELISNKPGSQTPGVDKEIFDKEDIESSFKDLVEYLRWTIYHPNKYKASAVKRVWIPKPGKAEKRPLGIPTMKDRALQALINLVLLPLVELTSDPNSYGFRPFRDCKMAVAAVRNQLKTIDIQKARGALNRRHKANSQSGNFLIPNQDKWILDADIKGFFDNINHEWLLKELFLHPDLKKVVNQWLKAKIFDNGTYTDPITGTPQGGIISPTLANFTLNGLEKVIKEAIHPLTRSKEQRMQIKYRDGRYRRISLSTECIRYADDFIVITRSKNILDKFVTPAINRFLKERGLWLSPEKTKQYQLSNPNAQLDFLGYTFKYSSKWNQKRTMIYSKNTLGAIALYPNREKLIKFISHVKDIVHASQNLSAIELISKLNPVIRGWANYYNLDNSSHYRSVLRQALYRLMWLWMRKKHPTLGKKDLTNMYFLRRDNNTDPNKLIDESPILENSTTKDGFLKFKNYKWTFYGISNTKSRYTDKKESRTAFLQNPVAGSPVVAAIKHLLPEELKAINAFDDAVIVEKLARFKLNLSIISSPKTPTLKEKLYKTQKGLCTMCNKIIDYDYIHNNSVHIHHIEPIKKGGNKFALKNLTLVHSWCHRAHKH</sequence>
<dbReference type="PROSITE" id="PS50878">
    <property type="entry name" value="RT_POL"/>
    <property type="match status" value="1"/>
</dbReference>
<keyword evidence="4" id="KW-0808">Transferase</keyword>
<keyword evidence="2" id="KW-0812">Transmembrane</keyword>
<keyword evidence="4" id="KW-0496">Mitochondrion</keyword>
<proteinExistence type="predicted"/>
<dbReference type="InterPro" id="IPR002711">
    <property type="entry name" value="HNH"/>
</dbReference>
<dbReference type="GO" id="GO:0005739">
    <property type="term" value="C:mitochondrion"/>
    <property type="evidence" value="ECO:0007669"/>
    <property type="project" value="UniProtKB-ARBA"/>
</dbReference>
<dbReference type="Pfam" id="PF01844">
    <property type="entry name" value="HNH"/>
    <property type="match status" value="1"/>
</dbReference>
<protein>
    <submittedName>
        <fullName evidence="4">Group II intron reverse transcriptase/maturase</fullName>
    </submittedName>
</protein>
<evidence type="ECO:0000313" key="4">
    <source>
        <dbReference type="EMBL" id="QGA74365.1"/>
    </source>
</evidence>
<evidence type="ECO:0000259" key="3">
    <source>
        <dbReference type="PROSITE" id="PS50878"/>
    </source>
</evidence>
<dbReference type="Gene3D" id="1.10.30.50">
    <property type="match status" value="1"/>
</dbReference>
<evidence type="ECO:0000256" key="2">
    <source>
        <dbReference type="SAM" id="Phobius"/>
    </source>
</evidence>
<dbReference type="EMBL" id="MK163638">
    <property type="protein sequence ID" value="QGA74365.1"/>
    <property type="molecule type" value="Genomic_DNA"/>
</dbReference>
<dbReference type="PANTHER" id="PTHR34047">
    <property type="entry name" value="NUCLEAR INTRON MATURASE 1, MITOCHONDRIAL-RELATED"/>
    <property type="match status" value="1"/>
</dbReference>
<keyword evidence="2" id="KW-1133">Transmembrane helix</keyword>
<accession>A0A5Q0U1J7</accession>
<dbReference type="SMART" id="SM00507">
    <property type="entry name" value="HNHc"/>
    <property type="match status" value="1"/>
</dbReference>
<dbReference type="InterPro" id="IPR000477">
    <property type="entry name" value="RT_dom"/>
</dbReference>
<organism evidence="4">
    <name type="scientific">Monilinia fructicola</name>
    <name type="common">Brown rot fungus</name>
    <name type="synonym">Ciboria fructicola</name>
    <dbReference type="NCBI Taxonomy" id="38448"/>
    <lineage>
        <taxon>Eukaryota</taxon>
        <taxon>Fungi</taxon>
        <taxon>Dikarya</taxon>
        <taxon>Ascomycota</taxon>
        <taxon>Pezizomycotina</taxon>
        <taxon>Leotiomycetes</taxon>
        <taxon>Helotiales</taxon>
        <taxon>Sclerotiniaceae</taxon>
        <taxon>Monilinia</taxon>
    </lineage>
</organism>
<dbReference type="InterPro" id="IPR051083">
    <property type="entry name" value="GrpII_Intron_Splice-Mob/Def"/>
</dbReference>
<dbReference type="PANTHER" id="PTHR34047:SF8">
    <property type="entry name" value="PROTEIN YKFC"/>
    <property type="match status" value="1"/>
</dbReference>
<dbReference type="CDD" id="cd01651">
    <property type="entry name" value="RT_G2_intron"/>
    <property type="match status" value="1"/>
</dbReference>
<name>A0A5Q0U1J7_MONFR</name>
<dbReference type="Pfam" id="PF08388">
    <property type="entry name" value="GIIM"/>
    <property type="match status" value="1"/>
</dbReference>
<gene>
    <name evidence="4" type="primary">ORF922</name>
</gene>
<dbReference type="InterPro" id="IPR043502">
    <property type="entry name" value="DNA/RNA_pol_sf"/>
</dbReference>
<dbReference type="InterPro" id="IPR013597">
    <property type="entry name" value="Mat_intron_G2"/>
</dbReference>
<keyword evidence="4" id="KW-0695">RNA-directed DNA polymerase</keyword>
<feature type="transmembrane region" description="Helical" evidence="2">
    <location>
        <begin position="6"/>
        <end position="28"/>
    </location>
</feature>
<dbReference type="SUPFAM" id="SSF81442">
    <property type="entry name" value="Cytochrome c oxidase subunit I-like"/>
    <property type="match status" value="1"/>
</dbReference>
<reference evidence="4" key="1">
    <citation type="submission" date="2018-11" db="EMBL/GenBank/DDBJ databases">
        <authorList>
            <person name="Ma F.Y."/>
            <person name="Suo F.Y."/>
        </authorList>
    </citation>
    <scope>NUCLEOTIDE SEQUENCE</scope>
</reference>
<dbReference type="AlphaFoldDB" id="A0A5Q0U1J7"/>
<dbReference type="GO" id="GO:0003964">
    <property type="term" value="F:RNA-directed DNA polymerase activity"/>
    <property type="evidence" value="ECO:0007669"/>
    <property type="project" value="UniProtKB-KW"/>
</dbReference>
<evidence type="ECO:0000256" key="1">
    <source>
        <dbReference type="SAM" id="MobiDB-lite"/>
    </source>
</evidence>
<reference evidence="4" key="2">
    <citation type="journal article" date="2019" name="Mitochondrial DNA Part B Resour">
        <title>Complete mitochondrial genome of plant pathogen Monilinia fructicola (Sclerotiniaceae, Helotiales).</title>
        <authorList>
            <person name="Ma Y."/>
            <person name="Huang L."/>
            <person name="Abuduaini A."/>
            <person name="Zhou H."/>
            <person name="Wang Y."/>
            <person name="Suo F."/>
        </authorList>
    </citation>
    <scope>NUCLEOTIDE SEQUENCE</scope>
</reference>
<dbReference type="InterPro" id="IPR036927">
    <property type="entry name" value="Cyt_c_oxase-like_su1_sf"/>
</dbReference>
<geneLocation type="mitochondrion" evidence="4"/>
<dbReference type="GO" id="GO:0008270">
    <property type="term" value="F:zinc ion binding"/>
    <property type="evidence" value="ECO:0007669"/>
    <property type="project" value="InterPro"/>
</dbReference>
<feature type="domain" description="Reverse transcriptase" evidence="3">
    <location>
        <begin position="357"/>
        <end position="638"/>
    </location>
</feature>
<dbReference type="SUPFAM" id="SSF56672">
    <property type="entry name" value="DNA/RNA polymerases"/>
    <property type="match status" value="1"/>
</dbReference>
<feature type="compositionally biased region" description="Polar residues" evidence="1">
    <location>
        <begin position="157"/>
        <end position="166"/>
    </location>
</feature>
<dbReference type="InterPro" id="IPR003615">
    <property type="entry name" value="HNH_nuc"/>
</dbReference>
<dbReference type="Gene3D" id="1.20.210.10">
    <property type="entry name" value="Cytochrome c oxidase-like, subunit I domain"/>
    <property type="match status" value="1"/>
</dbReference>
<keyword evidence="2" id="KW-0472">Membrane</keyword>